<evidence type="ECO:0000313" key="2">
    <source>
        <dbReference type="Proteomes" id="UP001644750"/>
    </source>
</evidence>
<sequence>MERMIIILCLDNNNGMMFNDRRQSQDRGLREYIAEMTKGEKVYMNAYTEKLYEEINDPVVCEDFLHKAGKGETCIVENLPLKPVIDQIEEIVIFRWNKVYPSDQVLDVDLEEWKLAEEEQIEGSTHEITKQIYLPKQ</sequence>
<dbReference type="EMBL" id="JAAITB010000003">
    <property type="protein sequence ID" value="NSJ78412.1"/>
    <property type="molecule type" value="Genomic_DNA"/>
</dbReference>
<keyword evidence="2" id="KW-1185">Reference proteome</keyword>
<protein>
    <submittedName>
        <fullName evidence="1">Uncharacterized protein</fullName>
    </submittedName>
</protein>
<dbReference type="Proteomes" id="UP001644750">
    <property type="component" value="Unassembled WGS sequence"/>
</dbReference>
<accession>A0ABX2HUS6</accession>
<reference evidence="1 2" key="1">
    <citation type="journal article" date="2020" name="Cell Host Microbe">
        <title>Functional and Genomic Variation between Human-Derived Isolates of Lachnospiraceae Reveals Inter- and Intra-Species Diversity.</title>
        <authorList>
            <person name="Sorbara M.T."/>
            <person name="Littmann E.R."/>
            <person name="Fontana E."/>
            <person name="Moody T.U."/>
            <person name="Kohout C.E."/>
            <person name="Gjonbalaj M."/>
            <person name="Eaton V."/>
            <person name="Seok R."/>
            <person name="Leiner I.M."/>
            <person name="Pamer E.G."/>
        </authorList>
    </citation>
    <scope>NUCLEOTIDE SEQUENCE [LARGE SCALE GENOMIC DNA]</scope>
    <source>
        <strain evidence="1 2">MSK.14.57</strain>
    </source>
</reference>
<evidence type="ECO:0000313" key="1">
    <source>
        <dbReference type="EMBL" id="NSJ78412.1"/>
    </source>
</evidence>
<organism evidence="1 2">
    <name type="scientific">Anaerostipes hadrus</name>
    <dbReference type="NCBI Taxonomy" id="649756"/>
    <lineage>
        <taxon>Bacteria</taxon>
        <taxon>Bacillati</taxon>
        <taxon>Bacillota</taxon>
        <taxon>Clostridia</taxon>
        <taxon>Lachnospirales</taxon>
        <taxon>Lachnospiraceae</taxon>
        <taxon>Anaerostipes</taxon>
    </lineage>
</organism>
<name>A0ABX2HUS6_ANAHA</name>
<proteinExistence type="predicted"/>
<gene>
    <name evidence="1" type="ORF">G5A72_02135</name>
</gene>
<comment type="caution">
    <text evidence="1">The sequence shown here is derived from an EMBL/GenBank/DDBJ whole genome shotgun (WGS) entry which is preliminary data.</text>
</comment>